<dbReference type="RefSeq" id="WP_259539562.1">
    <property type="nucleotide sequence ID" value="NZ_JANLCJ010000004.1"/>
</dbReference>
<dbReference type="Gene3D" id="2.40.30.170">
    <property type="match status" value="1"/>
</dbReference>
<dbReference type="Gene3D" id="2.40.420.20">
    <property type="match status" value="1"/>
</dbReference>
<feature type="domain" description="YknX-like beta-barrel" evidence="5">
    <location>
        <begin position="234"/>
        <end position="306"/>
    </location>
</feature>
<evidence type="ECO:0000256" key="1">
    <source>
        <dbReference type="ARBA" id="ARBA00022448"/>
    </source>
</evidence>
<feature type="region of interest" description="Disordered" evidence="2">
    <location>
        <begin position="375"/>
        <end position="445"/>
    </location>
</feature>
<reference evidence="6" key="1">
    <citation type="submission" date="2022-08" db="EMBL/GenBank/DDBJ databases">
        <authorList>
            <person name="Deng Y."/>
            <person name="Han X.-F."/>
            <person name="Zhang Y.-Q."/>
        </authorList>
    </citation>
    <scope>NUCLEOTIDE SEQUENCE</scope>
    <source>
        <strain evidence="6">CPCC 203386</strain>
    </source>
</reference>
<dbReference type="InterPro" id="IPR058625">
    <property type="entry name" value="MdtA-like_BSH"/>
</dbReference>
<dbReference type="InterPro" id="IPR058627">
    <property type="entry name" value="MdtA-like_C"/>
</dbReference>
<feature type="compositionally biased region" description="Gly residues" evidence="2">
    <location>
        <begin position="375"/>
        <end position="412"/>
    </location>
</feature>
<gene>
    <name evidence="6" type="ORF">N1032_13215</name>
</gene>
<evidence type="ECO:0000313" key="7">
    <source>
        <dbReference type="Proteomes" id="UP001165586"/>
    </source>
</evidence>
<dbReference type="EMBL" id="JANLCJ010000004">
    <property type="protein sequence ID" value="MCS5734697.1"/>
    <property type="molecule type" value="Genomic_DNA"/>
</dbReference>
<dbReference type="SUPFAM" id="SSF111369">
    <property type="entry name" value="HlyD-like secretion proteins"/>
    <property type="match status" value="1"/>
</dbReference>
<accession>A0ABT2H456</accession>
<comment type="caution">
    <text evidence="6">The sequence shown here is derived from an EMBL/GenBank/DDBJ whole genome shotgun (WGS) entry which is preliminary data.</text>
</comment>
<dbReference type="Gene3D" id="2.40.50.100">
    <property type="match status" value="1"/>
</dbReference>
<feature type="compositionally biased region" description="Gly residues" evidence="2">
    <location>
        <begin position="422"/>
        <end position="445"/>
    </location>
</feature>
<evidence type="ECO:0000259" key="4">
    <source>
        <dbReference type="Pfam" id="PF25967"/>
    </source>
</evidence>
<dbReference type="Pfam" id="PF25967">
    <property type="entry name" value="RND-MFP_C"/>
    <property type="match status" value="1"/>
</dbReference>
<dbReference type="Pfam" id="PF25917">
    <property type="entry name" value="BSH_RND"/>
    <property type="match status" value="1"/>
</dbReference>
<evidence type="ECO:0000313" key="6">
    <source>
        <dbReference type="EMBL" id="MCS5734697.1"/>
    </source>
</evidence>
<feature type="domain" description="Multidrug resistance protein MdtA-like C-terminal permuted SH3" evidence="4">
    <location>
        <begin position="313"/>
        <end position="368"/>
    </location>
</feature>
<keyword evidence="1" id="KW-0813">Transport</keyword>
<evidence type="ECO:0000256" key="2">
    <source>
        <dbReference type="SAM" id="MobiDB-lite"/>
    </source>
</evidence>
<dbReference type="PANTHER" id="PTHR30469:SF33">
    <property type="entry name" value="SLR1207 PROTEIN"/>
    <property type="match status" value="1"/>
</dbReference>
<feature type="region of interest" description="Disordered" evidence="2">
    <location>
        <begin position="191"/>
        <end position="220"/>
    </location>
</feature>
<dbReference type="InterPro" id="IPR058636">
    <property type="entry name" value="Beta-barrel_YknX"/>
</dbReference>
<proteinExistence type="predicted"/>
<evidence type="ECO:0000259" key="5">
    <source>
        <dbReference type="Pfam" id="PF25990"/>
    </source>
</evidence>
<evidence type="ECO:0000259" key="3">
    <source>
        <dbReference type="Pfam" id="PF25917"/>
    </source>
</evidence>
<dbReference type="Proteomes" id="UP001165586">
    <property type="component" value="Unassembled WGS sequence"/>
</dbReference>
<organism evidence="6 7">
    <name type="scientific">Herbiconiux daphne</name>
    <dbReference type="NCBI Taxonomy" id="2970914"/>
    <lineage>
        <taxon>Bacteria</taxon>
        <taxon>Bacillati</taxon>
        <taxon>Actinomycetota</taxon>
        <taxon>Actinomycetes</taxon>
        <taxon>Micrococcales</taxon>
        <taxon>Microbacteriaceae</taxon>
        <taxon>Herbiconiux</taxon>
    </lineage>
</organism>
<protein>
    <submittedName>
        <fullName evidence="6">Biotin/lipoyl-binding protein</fullName>
    </submittedName>
</protein>
<dbReference type="PANTHER" id="PTHR30469">
    <property type="entry name" value="MULTIDRUG RESISTANCE PROTEIN MDTA"/>
    <property type="match status" value="1"/>
</dbReference>
<dbReference type="Pfam" id="PF25990">
    <property type="entry name" value="Beta-barrel_YknX"/>
    <property type="match status" value="1"/>
</dbReference>
<sequence length="445" mass="42073">MKLAAFVTRIRLRTWIICGAAALVVVGGGATWAALAFSSSSAQAQTAPTAMSVAASLQTLQKTVDATGTLAPTVQQDVDFAVAGTVTAVNVAAGSTVTAGDVLATVDTLTVQADLLEAQATLASAAAKLSSAQADDDGSDASATQIAADAASVAVAQAAADKAAAAVADTTLTAPVAGLVTAVNLEVGDTTTGSGSASGSSASGSGSAGDSASGASGSDTSTAQFTIVSTDSWQVSVSVGETDVPQVAAGDQVELSTDDGTAFFGTVSEVGLLPSTDSGAATYPVTVAVTGSPDGLHDGVSVTASIVYERRTDVLTVPSAAVTTDADGATSVTVVDADGNETVKSVTVGETVGTLTEITDGLAEGDLVQVTVFTPGGGGSGTGGAGGTGTGTGTGTGGQQGGTGTFPGGGTPPDGFDPTQLGGTGTGTGPGGTGTGGFGGVTNGG</sequence>
<keyword evidence="7" id="KW-1185">Reference proteome</keyword>
<feature type="domain" description="Multidrug resistance protein MdtA-like barrel-sandwich hybrid" evidence="3">
    <location>
        <begin position="78"/>
        <end position="192"/>
    </location>
</feature>
<name>A0ABT2H456_9MICO</name>